<evidence type="ECO:0000313" key="4">
    <source>
        <dbReference type="EMBL" id="KAK6540961.1"/>
    </source>
</evidence>
<keyword evidence="1" id="KW-1133">Transmembrane helix</keyword>
<gene>
    <name evidence="3" type="ORF">TWF694_005211</name>
    <name evidence="2" type="ORF">TWF694_005551</name>
    <name evidence="4" type="ORF">TWF694_008342</name>
</gene>
<name>A0AAV9XG83_9PEZI</name>
<evidence type="ECO:0000313" key="2">
    <source>
        <dbReference type="EMBL" id="KAK6525412.1"/>
    </source>
</evidence>
<keyword evidence="1" id="KW-0472">Membrane</keyword>
<sequence length="218" mass="23239">MDLLAGGAGAGVVAGAIGGMVSGLLTGGGTISTVVVGAASALLGATLGTILDQFTPDFGLLGPAVTIRTLTAALPAAQWHDNPRKINQGKRIVTTGDMAAVYTAVMTNQNINSMVQIENARRRAIDRRGLNGLFATPIIVTTGGKDPFKLHLNRYHRPYILNPQSPTLANWRRMTRVHQFSVVPDNSRLAHGRAWLALSGYNSALRKARAAFWPTQYP</sequence>
<evidence type="ECO:0000313" key="5">
    <source>
        <dbReference type="Proteomes" id="UP001365542"/>
    </source>
</evidence>
<dbReference type="AlphaFoldDB" id="A0AAV9XG83"/>
<dbReference type="Proteomes" id="UP001365542">
    <property type="component" value="Unassembled WGS sequence"/>
</dbReference>
<dbReference type="EMBL" id="JAVHJO010000004">
    <property type="protein sequence ID" value="KAK6540961.1"/>
    <property type="molecule type" value="Genomic_DNA"/>
</dbReference>
<evidence type="ECO:0000313" key="3">
    <source>
        <dbReference type="EMBL" id="KAK6526629.1"/>
    </source>
</evidence>
<feature type="transmembrane region" description="Helical" evidence="1">
    <location>
        <begin position="31"/>
        <end position="51"/>
    </location>
</feature>
<evidence type="ECO:0008006" key="6">
    <source>
        <dbReference type="Google" id="ProtNLM"/>
    </source>
</evidence>
<keyword evidence="1" id="KW-0812">Transmembrane</keyword>
<keyword evidence="5" id="KW-1185">Reference proteome</keyword>
<comment type="caution">
    <text evidence="4">The sequence shown here is derived from an EMBL/GenBank/DDBJ whole genome shotgun (WGS) entry which is preliminary data.</text>
</comment>
<protein>
    <recommendedName>
        <fullName evidence="6">Glycine zipper domain-containing protein</fullName>
    </recommendedName>
</protein>
<organism evidence="4 5">
    <name type="scientific">Orbilia ellipsospora</name>
    <dbReference type="NCBI Taxonomy" id="2528407"/>
    <lineage>
        <taxon>Eukaryota</taxon>
        <taxon>Fungi</taxon>
        <taxon>Dikarya</taxon>
        <taxon>Ascomycota</taxon>
        <taxon>Pezizomycotina</taxon>
        <taxon>Orbiliomycetes</taxon>
        <taxon>Orbiliales</taxon>
        <taxon>Orbiliaceae</taxon>
        <taxon>Orbilia</taxon>
    </lineage>
</organism>
<dbReference type="EMBL" id="JAVHJO010000017">
    <property type="protein sequence ID" value="KAK6525412.1"/>
    <property type="molecule type" value="Genomic_DNA"/>
</dbReference>
<proteinExistence type="predicted"/>
<accession>A0AAV9XG83</accession>
<dbReference type="EMBL" id="JAVHJO010000016">
    <property type="protein sequence ID" value="KAK6526629.1"/>
    <property type="molecule type" value="Genomic_DNA"/>
</dbReference>
<reference evidence="4 5" key="1">
    <citation type="submission" date="2019-10" db="EMBL/GenBank/DDBJ databases">
        <authorList>
            <person name="Palmer J.M."/>
        </authorList>
    </citation>
    <scope>NUCLEOTIDE SEQUENCE [LARGE SCALE GENOMIC DNA]</scope>
    <source>
        <strain evidence="4 5">TWF694</strain>
    </source>
</reference>
<evidence type="ECO:0000256" key="1">
    <source>
        <dbReference type="SAM" id="Phobius"/>
    </source>
</evidence>